<evidence type="ECO:0000256" key="1">
    <source>
        <dbReference type="ARBA" id="ARBA00005709"/>
    </source>
</evidence>
<dbReference type="PANTHER" id="PTHR42792">
    <property type="entry name" value="FLAGELLIN"/>
    <property type="match status" value="1"/>
</dbReference>
<comment type="function">
    <text evidence="3">Flagellin is the subunit protein which polymerizes to form the filaments of bacterial flagella.</text>
</comment>
<dbReference type="AlphaFoldDB" id="A0A4D7QIK2"/>
<sequence>MPVISTNTAANSAVRYLNMNSADQSSSLSKLASGSRISQASDDAAGLAISTRISSDVTTLTQAATNASHGISVLQTADGGAANISDILQRMKALASQSASGTVTDTERAYIDAEFSQLTDEIDGTATSTRYNGQSLLDGTSSFATGVNVMVGSDASDTIEVTIATLTAEQLGMSSDTATAPTALTGNSTGYTATSDVSFDINGTTVSLSATGGTNSDGVYTAADLVSAINTALGSSSTTQAAVDSTGKLTLSNSATGASAEITLDNFTGSGFSATSLGFTTTSSTGSDAGALSVATQDGATAALDKLDAAINAVSQARADIGATESRFNFRSESIATSIENLDAARSAISDVDVASESAKLASAKVKTQAAVAAASQASQMPQDLLKLLQ</sequence>
<protein>
    <recommendedName>
        <fullName evidence="3">Flagellin</fullName>
    </recommendedName>
</protein>
<dbReference type="Pfam" id="PF00669">
    <property type="entry name" value="Flagellin_N"/>
    <property type="match status" value="1"/>
</dbReference>
<evidence type="ECO:0000256" key="2">
    <source>
        <dbReference type="ARBA" id="ARBA00023143"/>
    </source>
</evidence>
<dbReference type="InterPro" id="IPR001029">
    <property type="entry name" value="Flagellin_N"/>
</dbReference>
<dbReference type="KEGG" id="paqt:E8L99_07255"/>
<gene>
    <name evidence="6" type="ORF">E8L99_07255</name>
</gene>
<dbReference type="OrthoDB" id="9796789at2"/>
<dbReference type="PRINTS" id="PR00207">
    <property type="entry name" value="FLAGELLIN"/>
</dbReference>
<evidence type="ECO:0000256" key="3">
    <source>
        <dbReference type="RuleBase" id="RU362073"/>
    </source>
</evidence>
<dbReference type="GO" id="GO:0005198">
    <property type="term" value="F:structural molecule activity"/>
    <property type="evidence" value="ECO:0007669"/>
    <property type="project" value="UniProtKB-UniRule"/>
</dbReference>
<proteinExistence type="inferred from homology"/>
<dbReference type="GO" id="GO:0009288">
    <property type="term" value="C:bacterial-type flagellum"/>
    <property type="evidence" value="ECO:0007669"/>
    <property type="project" value="UniProtKB-SubCell"/>
</dbReference>
<keyword evidence="7" id="KW-1185">Reference proteome</keyword>
<reference evidence="6 7" key="1">
    <citation type="submission" date="2019-04" db="EMBL/GenBank/DDBJ databases">
        <title>Phreatobacter aquaticus sp. nov.</title>
        <authorList>
            <person name="Choi A."/>
            <person name="Baek K."/>
        </authorList>
    </citation>
    <scope>NUCLEOTIDE SEQUENCE [LARGE SCALE GENOMIC DNA]</scope>
    <source>
        <strain evidence="6 7">NMCR1094</strain>
    </source>
</reference>
<feature type="domain" description="Flagellin C-terminal" evidence="5">
    <location>
        <begin position="304"/>
        <end position="389"/>
    </location>
</feature>
<dbReference type="Proteomes" id="UP000298588">
    <property type="component" value="Chromosome"/>
</dbReference>
<dbReference type="GO" id="GO:0005576">
    <property type="term" value="C:extracellular region"/>
    <property type="evidence" value="ECO:0007669"/>
    <property type="project" value="UniProtKB-SubCell"/>
</dbReference>
<dbReference type="InterPro" id="IPR046358">
    <property type="entry name" value="Flagellin_C"/>
</dbReference>
<comment type="similarity">
    <text evidence="1 3">Belongs to the bacterial flagellin family.</text>
</comment>
<evidence type="ECO:0000313" key="6">
    <source>
        <dbReference type="EMBL" id="QCK85579.1"/>
    </source>
</evidence>
<dbReference type="Pfam" id="PF00700">
    <property type="entry name" value="Flagellin_C"/>
    <property type="match status" value="1"/>
</dbReference>
<name>A0A4D7QIK2_9HYPH</name>
<dbReference type="Gene3D" id="3.30.70.2120">
    <property type="match status" value="1"/>
</dbReference>
<feature type="domain" description="Flagellin N-terminal" evidence="4">
    <location>
        <begin position="4"/>
        <end position="141"/>
    </location>
</feature>
<accession>A0A4D7QIK2</accession>
<dbReference type="InterPro" id="IPR001492">
    <property type="entry name" value="Flagellin"/>
</dbReference>
<dbReference type="Gene3D" id="1.20.1330.10">
    <property type="entry name" value="f41 fragment of flagellin, N-terminal domain"/>
    <property type="match status" value="1"/>
</dbReference>
<dbReference type="EMBL" id="CP039865">
    <property type="protein sequence ID" value="QCK85579.1"/>
    <property type="molecule type" value="Genomic_DNA"/>
</dbReference>
<dbReference type="Gene3D" id="6.10.10.10">
    <property type="entry name" value="Flagellar export chaperone, C-terminal domain"/>
    <property type="match status" value="1"/>
</dbReference>
<evidence type="ECO:0000313" key="7">
    <source>
        <dbReference type="Proteomes" id="UP000298588"/>
    </source>
</evidence>
<keyword evidence="2 3" id="KW-0975">Bacterial flagellum</keyword>
<keyword evidence="3" id="KW-0964">Secreted</keyword>
<dbReference type="InterPro" id="IPR042187">
    <property type="entry name" value="Flagellin_C_sub2"/>
</dbReference>
<organism evidence="6 7">
    <name type="scientific">Phreatobacter aquaticus</name>
    <dbReference type="NCBI Taxonomy" id="2570229"/>
    <lineage>
        <taxon>Bacteria</taxon>
        <taxon>Pseudomonadati</taxon>
        <taxon>Pseudomonadota</taxon>
        <taxon>Alphaproteobacteria</taxon>
        <taxon>Hyphomicrobiales</taxon>
        <taxon>Phreatobacteraceae</taxon>
        <taxon>Phreatobacter</taxon>
    </lineage>
</organism>
<dbReference type="SUPFAM" id="SSF64518">
    <property type="entry name" value="Phase 1 flagellin"/>
    <property type="match status" value="1"/>
</dbReference>
<comment type="subcellular location">
    <subcellularLocation>
        <location evidence="3">Secreted</location>
    </subcellularLocation>
    <subcellularLocation>
        <location evidence="3">Bacterial flagellum</location>
    </subcellularLocation>
</comment>
<evidence type="ECO:0000259" key="4">
    <source>
        <dbReference type="Pfam" id="PF00669"/>
    </source>
</evidence>
<evidence type="ECO:0000259" key="5">
    <source>
        <dbReference type="Pfam" id="PF00700"/>
    </source>
</evidence>
<dbReference type="PANTHER" id="PTHR42792:SF2">
    <property type="entry name" value="FLAGELLIN"/>
    <property type="match status" value="1"/>
</dbReference>